<comment type="caution">
    <text evidence="2">The sequence shown here is derived from an EMBL/GenBank/DDBJ whole genome shotgun (WGS) entry which is preliminary data.</text>
</comment>
<keyword evidence="3" id="KW-1185">Reference proteome</keyword>
<dbReference type="SMART" id="SM00347">
    <property type="entry name" value="HTH_MARR"/>
    <property type="match status" value="1"/>
</dbReference>
<organism evidence="2 3">
    <name type="scientific">Amycolatopsis heterodermiae</name>
    <dbReference type="NCBI Taxonomy" id="3110235"/>
    <lineage>
        <taxon>Bacteria</taxon>
        <taxon>Bacillati</taxon>
        <taxon>Actinomycetota</taxon>
        <taxon>Actinomycetes</taxon>
        <taxon>Pseudonocardiales</taxon>
        <taxon>Pseudonocardiaceae</taxon>
        <taxon>Amycolatopsis</taxon>
    </lineage>
</organism>
<evidence type="ECO:0000259" key="1">
    <source>
        <dbReference type="PROSITE" id="PS50995"/>
    </source>
</evidence>
<evidence type="ECO:0000313" key="3">
    <source>
        <dbReference type="Proteomes" id="UP001304298"/>
    </source>
</evidence>
<accession>A0ABU5R7U6</accession>
<dbReference type="Gene3D" id="1.10.10.10">
    <property type="entry name" value="Winged helix-like DNA-binding domain superfamily/Winged helix DNA-binding domain"/>
    <property type="match status" value="1"/>
</dbReference>
<dbReference type="PROSITE" id="PS50995">
    <property type="entry name" value="HTH_MARR_2"/>
    <property type="match status" value="1"/>
</dbReference>
<dbReference type="EMBL" id="JAYFSI010000005">
    <property type="protein sequence ID" value="MEA5362296.1"/>
    <property type="molecule type" value="Genomic_DNA"/>
</dbReference>
<gene>
    <name evidence="2" type="ORF">VA596_22355</name>
</gene>
<dbReference type="Pfam" id="PF12802">
    <property type="entry name" value="MarR_2"/>
    <property type="match status" value="1"/>
</dbReference>
<reference evidence="2 3" key="1">
    <citation type="submission" date="2023-12" db="EMBL/GenBank/DDBJ databases">
        <title>Amycolatopsis sp. V23-08.</title>
        <authorList>
            <person name="Somphong A."/>
        </authorList>
    </citation>
    <scope>NUCLEOTIDE SEQUENCE [LARGE SCALE GENOMIC DNA]</scope>
    <source>
        <strain evidence="2 3">V23-08</strain>
    </source>
</reference>
<protein>
    <submittedName>
        <fullName evidence="2">MarR family transcriptional regulator</fullName>
    </submittedName>
</protein>
<dbReference type="InterPro" id="IPR036388">
    <property type="entry name" value="WH-like_DNA-bd_sf"/>
</dbReference>
<dbReference type="SUPFAM" id="SSF46785">
    <property type="entry name" value="Winged helix' DNA-binding domain"/>
    <property type="match status" value="1"/>
</dbReference>
<dbReference type="InterPro" id="IPR036390">
    <property type="entry name" value="WH_DNA-bd_sf"/>
</dbReference>
<dbReference type="PRINTS" id="PR00598">
    <property type="entry name" value="HTHMARR"/>
</dbReference>
<dbReference type="Proteomes" id="UP001304298">
    <property type="component" value="Unassembled WGS sequence"/>
</dbReference>
<dbReference type="RefSeq" id="WP_323329780.1">
    <property type="nucleotide sequence ID" value="NZ_JAYFSI010000005.1"/>
</dbReference>
<name>A0ABU5R7U6_9PSEU</name>
<proteinExistence type="predicted"/>
<dbReference type="PANTHER" id="PTHR33164">
    <property type="entry name" value="TRANSCRIPTIONAL REGULATOR, MARR FAMILY"/>
    <property type="match status" value="1"/>
</dbReference>
<dbReference type="PANTHER" id="PTHR33164:SF99">
    <property type="entry name" value="MARR FAMILY REGULATORY PROTEIN"/>
    <property type="match status" value="1"/>
</dbReference>
<dbReference type="InterPro" id="IPR039422">
    <property type="entry name" value="MarR/SlyA-like"/>
</dbReference>
<dbReference type="InterPro" id="IPR000835">
    <property type="entry name" value="HTH_MarR-typ"/>
</dbReference>
<sequence length="155" mass="17919">MTEVRWLDDREEQAWRSLMAMQEGLAEFIDRQLRHRCGLSHADYQVLAHLSEAAEPLRAFELGRLLRWEKSRLSQHLTRMEKRGLVRRERCETDQRGWSIAITAEGTELIEAAAPQHVTDIREVVVDHLTKAELEALTAIGDKVRARLAAQDPER</sequence>
<evidence type="ECO:0000313" key="2">
    <source>
        <dbReference type="EMBL" id="MEA5362296.1"/>
    </source>
</evidence>
<feature type="domain" description="HTH marR-type" evidence="1">
    <location>
        <begin position="11"/>
        <end position="146"/>
    </location>
</feature>